<keyword evidence="4 7" id="KW-0819">tRNA processing</keyword>
<feature type="active site" description="Nucleophile" evidence="7 8">
    <location>
        <position position="323"/>
    </location>
</feature>
<dbReference type="Gene3D" id="2.40.50.1070">
    <property type="match status" value="1"/>
</dbReference>
<comment type="similarity">
    <text evidence="7">Belongs to the class I-like SAM-binding methyltransferase superfamily. RNA M5U methyltransferase family. TrmA subfamily.</text>
</comment>
<feature type="binding site" evidence="7">
    <location>
        <position position="222"/>
    </location>
    <ligand>
        <name>S-adenosyl-L-methionine</name>
        <dbReference type="ChEBI" id="CHEBI:59789"/>
    </ligand>
</feature>
<accession>A0A857JJ87</accession>
<feature type="binding site" evidence="7 8">
    <location>
        <position position="238"/>
    </location>
    <ligand>
        <name>S-adenosyl-L-methionine</name>
        <dbReference type="ChEBI" id="CHEBI:59789"/>
    </ligand>
</feature>
<dbReference type="InterPro" id="IPR030390">
    <property type="entry name" value="MeTrfase_TrmA_AS"/>
</dbReference>
<evidence type="ECO:0000313" key="10">
    <source>
        <dbReference type="EMBL" id="QHJ12109.1"/>
    </source>
</evidence>
<dbReference type="GO" id="GO:0000049">
    <property type="term" value="F:tRNA binding"/>
    <property type="evidence" value="ECO:0007669"/>
    <property type="project" value="TreeGrafter"/>
</dbReference>
<feature type="active site" description="Proton acceptor" evidence="7">
    <location>
        <position position="357"/>
    </location>
</feature>
<feature type="binding site" evidence="7 8">
    <location>
        <position position="217"/>
    </location>
    <ligand>
        <name>S-adenosyl-L-methionine</name>
        <dbReference type="ChEBI" id="CHEBI:59789"/>
    </ligand>
</feature>
<dbReference type="FunFam" id="2.40.50.1070:FF:000001">
    <property type="entry name" value="tRNA/tmRNA (uracil-C(5))-methyltransferase"/>
    <property type="match status" value="1"/>
</dbReference>
<proteinExistence type="inferred from homology"/>
<keyword evidence="11" id="KW-1185">Reference proteome</keyword>
<dbReference type="NCBIfam" id="TIGR02143">
    <property type="entry name" value="trmA_only"/>
    <property type="match status" value="1"/>
</dbReference>
<name>A0A857JJ87_9ALTE</name>
<dbReference type="GO" id="GO:0005829">
    <property type="term" value="C:cytosol"/>
    <property type="evidence" value="ECO:0007669"/>
    <property type="project" value="TreeGrafter"/>
</dbReference>
<dbReference type="SUPFAM" id="SSF53335">
    <property type="entry name" value="S-adenosyl-L-methionine-dependent methyltransferases"/>
    <property type="match status" value="1"/>
</dbReference>
<protein>
    <recommendedName>
        <fullName evidence="7">tRNA/tmRNA (uracil-C(5))-methyltransferase</fullName>
        <ecNumber evidence="7">2.1.1.35</ecNumber>
    </recommendedName>
    <alternativeName>
        <fullName evidence="7">tRNA (uracil(54)-C(5))-methyltransferase</fullName>
    </alternativeName>
    <alternativeName>
        <fullName evidence="7">tRNA(m5U54)-methyltransferase</fullName>
        <shortName evidence="7">RUMT</shortName>
    </alternativeName>
    <alternativeName>
        <fullName evidence="7">tmRNA (uracil(341)-C(5))-methyltransferase</fullName>
    </alternativeName>
</protein>
<dbReference type="PROSITE" id="PS01231">
    <property type="entry name" value="TRMA_2"/>
    <property type="match status" value="1"/>
</dbReference>
<dbReference type="Gene3D" id="3.40.50.150">
    <property type="entry name" value="Vaccinia Virus protein VP39"/>
    <property type="match status" value="1"/>
</dbReference>
<dbReference type="GO" id="GO:0030697">
    <property type="term" value="F:tRNA (uracil(54)-C5)-methyltransferase activity, S-adenosyl methionine-dependent"/>
    <property type="evidence" value="ECO:0007669"/>
    <property type="project" value="UniProtKB-UniRule"/>
</dbReference>
<dbReference type="CDD" id="cd02440">
    <property type="entry name" value="AdoMet_MTases"/>
    <property type="match status" value="1"/>
</dbReference>
<feature type="active site" evidence="9">
    <location>
        <position position="323"/>
    </location>
</feature>
<comment type="catalytic activity">
    <reaction evidence="5 7">
        <text>uridine(341) in tmRNA + S-adenosyl-L-methionine = 5-methyluridine(341) in tmRNA + S-adenosyl-L-homocysteine + H(+)</text>
        <dbReference type="Rhea" id="RHEA:43612"/>
        <dbReference type="Rhea" id="RHEA-COMP:10630"/>
        <dbReference type="Rhea" id="RHEA-COMP:10631"/>
        <dbReference type="ChEBI" id="CHEBI:15378"/>
        <dbReference type="ChEBI" id="CHEBI:57856"/>
        <dbReference type="ChEBI" id="CHEBI:59789"/>
        <dbReference type="ChEBI" id="CHEBI:65315"/>
        <dbReference type="ChEBI" id="CHEBI:74447"/>
    </reaction>
</comment>
<dbReference type="InterPro" id="IPR030391">
    <property type="entry name" value="MeTrfase_TrmA_CS"/>
</dbReference>
<dbReference type="GO" id="GO:0019843">
    <property type="term" value="F:rRNA binding"/>
    <property type="evidence" value="ECO:0007669"/>
    <property type="project" value="TreeGrafter"/>
</dbReference>
<dbReference type="EC" id="2.1.1.35" evidence="7"/>
<keyword evidence="1 7" id="KW-0489">Methyltransferase</keyword>
<dbReference type="PROSITE" id="PS51687">
    <property type="entry name" value="SAM_MT_RNA_M5U"/>
    <property type="match status" value="1"/>
</dbReference>
<dbReference type="HAMAP" id="MF_01011">
    <property type="entry name" value="RNA_methyltr_TrmA"/>
    <property type="match status" value="1"/>
</dbReference>
<dbReference type="FunFam" id="3.40.50.150:FF:000012">
    <property type="entry name" value="tRNA/tmRNA (uracil-C(5))-methyltransferase"/>
    <property type="match status" value="1"/>
</dbReference>
<dbReference type="InterPro" id="IPR029063">
    <property type="entry name" value="SAM-dependent_MTases_sf"/>
</dbReference>
<evidence type="ECO:0000256" key="2">
    <source>
        <dbReference type="ARBA" id="ARBA00022679"/>
    </source>
</evidence>
<dbReference type="GO" id="GO:0030488">
    <property type="term" value="P:tRNA methylation"/>
    <property type="evidence" value="ECO:0007669"/>
    <property type="project" value="UniProtKB-UniRule"/>
</dbReference>
<dbReference type="InterPro" id="IPR010280">
    <property type="entry name" value="U5_MeTrfase_fam"/>
</dbReference>
<keyword evidence="3 7" id="KW-0949">S-adenosyl-L-methionine</keyword>
<dbReference type="Pfam" id="PF05958">
    <property type="entry name" value="tRNA_U5-meth_tr"/>
    <property type="match status" value="1"/>
</dbReference>
<sequence>MRPTEINPADYDKQLAQKVDSVEQSFKAFSMPNIEVFTSAALNYRMRAEFRMWHDGDNLDHVMFDQATKQKYSVKQFPPASVIINKVMAKLVPLLKNNEVLRRKLFQIDYLSTLTDEVLVSLVYHKPLEEEWLREATLLRKVLREEFKIDLIGRAKKQKVLLDKDYVLEALPVNERIYTFKQIENSFTQPNAGVNSKMLEWALDVTQDCEGDLLELYCGAGNFSLPLAQNFKKVLATEISKSSVAAAQHNIRLNNIENVTILRMSSEEFVQALNNERSFRRLEGVNLQDYNCQTVLVDPPRSGLDDETLAMVQGYANIVYISCNPETLKDNLVELQKTHNIARFALFDQFPYTHHVESGVFLQKR</sequence>
<evidence type="ECO:0000256" key="3">
    <source>
        <dbReference type="ARBA" id="ARBA00022691"/>
    </source>
</evidence>
<dbReference type="KEGG" id="pmes:FX988_02360"/>
<dbReference type="PANTHER" id="PTHR47790">
    <property type="entry name" value="TRNA/TMRNA (URACIL-C(5))-METHYLTRANSFERASE"/>
    <property type="match status" value="1"/>
</dbReference>
<comment type="function">
    <text evidence="7">Dual-specificity methyltransferase that catalyzes the formation of 5-methyluridine at position 54 (m5U54) in all tRNAs, and that of position 341 (m5U341) in tmRNA (transfer-mRNA).</text>
</comment>
<feature type="binding site" evidence="7 8">
    <location>
        <position position="298"/>
    </location>
    <ligand>
        <name>S-adenosyl-L-methionine</name>
        <dbReference type="ChEBI" id="CHEBI:59789"/>
    </ligand>
</feature>
<dbReference type="AlphaFoldDB" id="A0A857JJ87"/>
<evidence type="ECO:0000256" key="5">
    <source>
        <dbReference type="ARBA" id="ARBA00051255"/>
    </source>
</evidence>
<feature type="binding site" evidence="7 8">
    <location>
        <position position="189"/>
    </location>
    <ligand>
        <name>S-adenosyl-L-methionine</name>
        <dbReference type="ChEBI" id="CHEBI:59789"/>
    </ligand>
</feature>
<dbReference type="PROSITE" id="PS01230">
    <property type="entry name" value="TRMA_1"/>
    <property type="match status" value="1"/>
</dbReference>
<comment type="catalytic activity">
    <reaction evidence="6 7">
        <text>uridine(54) in tRNA + S-adenosyl-L-methionine = 5-methyluridine(54) in tRNA + S-adenosyl-L-homocysteine + H(+)</text>
        <dbReference type="Rhea" id="RHEA:42712"/>
        <dbReference type="Rhea" id="RHEA-COMP:10167"/>
        <dbReference type="Rhea" id="RHEA-COMP:10193"/>
        <dbReference type="ChEBI" id="CHEBI:15378"/>
        <dbReference type="ChEBI" id="CHEBI:57856"/>
        <dbReference type="ChEBI" id="CHEBI:59789"/>
        <dbReference type="ChEBI" id="CHEBI:65315"/>
        <dbReference type="ChEBI" id="CHEBI:74447"/>
        <dbReference type="EC" id="2.1.1.35"/>
    </reaction>
</comment>
<evidence type="ECO:0000256" key="9">
    <source>
        <dbReference type="PROSITE-ProRule" id="PRU10015"/>
    </source>
</evidence>
<dbReference type="OrthoDB" id="9804590at2"/>
<evidence type="ECO:0000256" key="4">
    <source>
        <dbReference type="ARBA" id="ARBA00022694"/>
    </source>
</evidence>
<keyword evidence="2 7" id="KW-0808">Transferase</keyword>
<evidence type="ECO:0000256" key="6">
    <source>
        <dbReference type="ARBA" id="ARBA00052788"/>
    </source>
</evidence>
<dbReference type="EMBL" id="CP047656">
    <property type="protein sequence ID" value="QHJ12109.1"/>
    <property type="molecule type" value="Genomic_DNA"/>
</dbReference>
<reference evidence="10 11" key="1">
    <citation type="submission" date="2019-12" db="EMBL/GenBank/DDBJ databases">
        <title>Genome sequencing and assembly of endphytes of Porphyra tenera.</title>
        <authorList>
            <person name="Park J.M."/>
            <person name="Shin R."/>
            <person name="Jo S.H."/>
        </authorList>
    </citation>
    <scope>NUCLEOTIDE SEQUENCE [LARGE SCALE GENOMIC DNA]</scope>
    <source>
        <strain evidence="10 11">GPM4</strain>
    </source>
</reference>
<evidence type="ECO:0000313" key="11">
    <source>
        <dbReference type="Proteomes" id="UP000464524"/>
    </source>
</evidence>
<dbReference type="InterPro" id="IPR011869">
    <property type="entry name" value="TrmA_MeTrfase"/>
</dbReference>
<gene>
    <name evidence="7" type="primary">trmA</name>
    <name evidence="10" type="ORF">FX988_02360</name>
</gene>
<dbReference type="PANTHER" id="PTHR47790:SF2">
    <property type="entry name" value="TRNA_TMRNA (URACIL-C(5))-METHYLTRANSFERASE"/>
    <property type="match status" value="1"/>
</dbReference>
<dbReference type="RefSeq" id="WP_160180020.1">
    <property type="nucleotide sequence ID" value="NZ_CP047656.1"/>
</dbReference>
<organism evidence="10 11">
    <name type="scientific">Paraglaciecola mesophila</name>
    <dbReference type="NCBI Taxonomy" id="197222"/>
    <lineage>
        <taxon>Bacteria</taxon>
        <taxon>Pseudomonadati</taxon>
        <taxon>Pseudomonadota</taxon>
        <taxon>Gammaproteobacteria</taxon>
        <taxon>Alteromonadales</taxon>
        <taxon>Alteromonadaceae</taxon>
        <taxon>Paraglaciecola</taxon>
    </lineage>
</organism>
<dbReference type="Proteomes" id="UP000464524">
    <property type="component" value="Chromosome"/>
</dbReference>
<evidence type="ECO:0000256" key="7">
    <source>
        <dbReference type="HAMAP-Rule" id="MF_01011"/>
    </source>
</evidence>
<evidence type="ECO:0000256" key="1">
    <source>
        <dbReference type="ARBA" id="ARBA00022603"/>
    </source>
</evidence>
<evidence type="ECO:0000256" key="8">
    <source>
        <dbReference type="PROSITE-ProRule" id="PRU01024"/>
    </source>
</evidence>